<sequence length="536" mass="59831">MLWPLPSRSTTSSLQPRSMIPKITNLYAICGLCTLGGLLQGFGVSSLSAILATWQYKDYFDNPESVTQGGIMASLAGGCLVGALFSSYIGDHLGRRDSMMVACVIFIAGSIVMCAVQDKNMLIVARVVNGSGVGLLTSQGPIYIAEMSPANMRGRLIAMQQWMITWGILIMYYVSYGASRIDSTAAFRLPWGLQIIPALTLLCCLPMMPRSPRWLATKGRWDEALEVLAMVRAKGNQSDANTLAELQDIKDRVEQEKGYKSTSWSELFNRRNIIRLHVAVFTHIWSQYSGVNALMYYIVYIFQMAGLSGTTNLTISSIQYVINVVMTVPTLLFSDKFPRRRVMMTGSFLMAILHFTMAAVMATNGHPVPGGLEGTPTVTWTLYAGRASQAIIACSYIFTATYALTWGPMGWIYPSEIIPLYIRSKAVSLATLFNWGCNFSLTFFTPTAFRNIQWRFYIIFGSFCVGAFVHVFFFFQETQGRSLEEMDDIFDNNTFAFGKIKNDGHEFRKRVRKAGERFEYSPPTSEVAELGLSDRN</sequence>
<dbReference type="CDD" id="cd17356">
    <property type="entry name" value="MFS_HXT"/>
    <property type="match status" value="1"/>
</dbReference>
<comment type="similarity">
    <text evidence="2 8">Belongs to the major facilitator superfamily. Sugar transporter (TC 2.A.1.1) family.</text>
</comment>
<keyword evidence="4 9" id="KW-0812">Transmembrane</keyword>
<evidence type="ECO:0000256" key="8">
    <source>
        <dbReference type="RuleBase" id="RU003346"/>
    </source>
</evidence>
<keyword evidence="3 8" id="KW-0813">Transport</keyword>
<feature type="transmembrane region" description="Helical" evidence="9">
    <location>
        <begin position="456"/>
        <end position="475"/>
    </location>
</feature>
<reference evidence="11 12" key="1">
    <citation type="submission" date="2016-07" db="EMBL/GenBank/DDBJ databases">
        <title>Comparative genomics of the entomopathogenic fungus Beauveria bassiana.</title>
        <authorList>
            <person name="Valero Jimenez C.A."/>
            <person name="Zwaan B.J."/>
            <person name="Van Kan J.A."/>
            <person name="Takken W."/>
            <person name="Debets A.J."/>
            <person name="Schoustra S.E."/>
            <person name="Koenraadt C.J."/>
        </authorList>
    </citation>
    <scope>NUCLEOTIDE SEQUENCE [LARGE SCALE GENOMIC DNA]</scope>
    <source>
        <strain evidence="11 12">ARSEF 8028</strain>
    </source>
</reference>
<dbReference type="InterPro" id="IPR020846">
    <property type="entry name" value="MFS_dom"/>
</dbReference>
<dbReference type="PANTHER" id="PTHR48022:SF7">
    <property type="entry name" value="MAJOR FACILITATOR SUPERFAMILY (MFS) PROFILE DOMAIN-CONTAINING PROTEIN-RELATED"/>
    <property type="match status" value="1"/>
</dbReference>
<feature type="transmembrane region" description="Helical" evidence="9">
    <location>
        <begin position="314"/>
        <end position="333"/>
    </location>
</feature>
<evidence type="ECO:0000256" key="7">
    <source>
        <dbReference type="ARBA" id="ARBA00023180"/>
    </source>
</evidence>
<evidence type="ECO:0000256" key="5">
    <source>
        <dbReference type="ARBA" id="ARBA00022989"/>
    </source>
</evidence>
<dbReference type="InterPro" id="IPR003663">
    <property type="entry name" value="Sugar/inositol_transpt"/>
</dbReference>
<feature type="transmembrane region" description="Helical" evidence="9">
    <location>
        <begin position="66"/>
        <end position="86"/>
    </location>
</feature>
<feature type="transmembrane region" description="Helical" evidence="9">
    <location>
        <begin position="426"/>
        <end position="444"/>
    </location>
</feature>
<evidence type="ECO:0000256" key="1">
    <source>
        <dbReference type="ARBA" id="ARBA00004141"/>
    </source>
</evidence>
<dbReference type="GO" id="GO:0005351">
    <property type="term" value="F:carbohydrate:proton symporter activity"/>
    <property type="evidence" value="ECO:0007669"/>
    <property type="project" value="TreeGrafter"/>
</dbReference>
<comment type="subcellular location">
    <subcellularLocation>
        <location evidence="1">Membrane</location>
        <topology evidence="1">Multi-pass membrane protein</topology>
    </subcellularLocation>
</comment>
<dbReference type="Pfam" id="PF00083">
    <property type="entry name" value="Sugar_tr"/>
    <property type="match status" value="1"/>
</dbReference>
<evidence type="ECO:0000256" key="9">
    <source>
        <dbReference type="SAM" id="Phobius"/>
    </source>
</evidence>
<dbReference type="OrthoDB" id="4142200at2759"/>
<protein>
    <recommendedName>
        <fullName evidence="10">Major facilitator superfamily (MFS) profile domain-containing protein</fullName>
    </recommendedName>
</protein>
<dbReference type="InterPro" id="IPR005828">
    <property type="entry name" value="MFS_sugar_transport-like"/>
</dbReference>
<organism evidence="11 12">
    <name type="scientific">Beauveria bassiana</name>
    <name type="common">White muscardine disease fungus</name>
    <name type="synonym">Tritirachium shiotae</name>
    <dbReference type="NCBI Taxonomy" id="176275"/>
    <lineage>
        <taxon>Eukaryota</taxon>
        <taxon>Fungi</taxon>
        <taxon>Dikarya</taxon>
        <taxon>Ascomycota</taxon>
        <taxon>Pezizomycotina</taxon>
        <taxon>Sordariomycetes</taxon>
        <taxon>Hypocreomycetidae</taxon>
        <taxon>Hypocreales</taxon>
        <taxon>Cordycipitaceae</taxon>
        <taxon>Beauveria</taxon>
    </lineage>
</organism>
<dbReference type="FunFam" id="1.20.1250.20:FF:000026">
    <property type="entry name" value="MFS quinate transporter QutD"/>
    <property type="match status" value="1"/>
</dbReference>
<dbReference type="InterPro" id="IPR050360">
    <property type="entry name" value="MFS_Sugar_Transporters"/>
</dbReference>
<dbReference type="AlphaFoldDB" id="A0A2S7YG44"/>
<keyword evidence="7" id="KW-0325">Glycoprotein</keyword>
<dbReference type="Proteomes" id="UP000237441">
    <property type="component" value="Unassembled WGS sequence"/>
</dbReference>
<evidence type="ECO:0000256" key="6">
    <source>
        <dbReference type="ARBA" id="ARBA00023136"/>
    </source>
</evidence>
<feature type="transmembrane region" description="Helical" evidence="9">
    <location>
        <begin position="383"/>
        <end position="405"/>
    </location>
</feature>
<dbReference type="GO" id="GO:0016020">
    <property type="term" value="C:membrane"/>
    <property type="evidence" value="ECO:0007669"/>
    <property type="project" value="UniProtKB-SubCell"/>
</dbReference>
<evidence type="ECO:0000256" key="3">
    <source>
        <dbReference type="ARBA" id="ARBA00022448"/>
    </source>
</evidence>
<name>A0A2S7YG44_BEABA</name>
<comment type="caution">
    <text evidence="11">The sequence shown here is derived from an EMBL/GenBank/DDBJ whole genome shotgun (WGS) entry which is preliminary data.</text>
</comment>
<proteinExistence type="inferred from homology"/>
<evidence type="ECO:0000256" key="4">
    <source>
        <dbReference type="ARBA" id="ARBA00022692"/>
    </source>
</evidence>
<gene>
    <name evidence="11" type="ORF">BB8028_0005g05830</name>
</gene>
<evidence type="ECO:0000313" key="12">
    <source>
        <dbReference type="Proteomes" id="UP000237441"/>
    </source>
</evidence>
<feature type="transmembrane region" description="Helical" evidence="9">
    <location>
        <begin position="345"/>
        <end position="363"/>
    </location>
</feature>
<evidence type="ECO:0000256" key="2">
    <source>
        <dbReference type="ARBA" id="ARBA00010992"/>
    </source>
</evidence>
<dbReference type="SUPFAM" id="SSF103473">
    <property type="entry name" value="MFS general substrate transporter"/>
    <property type="match status" value="1"/>
</dbReference>
<accession>A0A2S7YG44</accession>
<feature type="transmembrane region" description="Helical" evidence="9">
    <location>
        <begin position="278"/>
        <end position="302"/>
    </location>
</feature>
<dbReference type="InterPro" id="IPR036259">
    <property type="entry name" value="MFS_trans_sf"/>
</dbReference>
<dbReference type="PRINTS" id="PR00171">
    <property type="entry name" value="SUGRTRNSPORT"/>
</dbReference>
<feature type="transmembrane region" description="Helical" evidence="9">
    <location>
        <begin position="162"/>
        <end position="179"/>
    </location>
</feature>
<dbReference type="PROSITE" id="PS50850">
    <property type="entry name" value="MFS"/>
    <property type="match status" value="1"/>
</dbReference>
<keyword evidence="6 9" id="KW-0472">Membrane</keyword>
<dbReference type="NCBIfam" id="TIGR00879">
    <property type="entry name" value="SP"/>
    <property type="match status" value="1"/>
</dbReference>
<evidence type="ECO:0000313" key="11">
    <source>
        <dbReference type="EMBL" id="PQK15067.1"/>
    </source>
</evidence>
<feature type="transmembrane region" description="Helical" evidence="9">
    <location>
        <begin position="26"/>
        <end position="54"/>
    </location>
</feature>
<feature type="domain" description="Major facilitator superfamily (MFS) profile" evidence="10">
    <location>
        <begin position="29"/>
        <end position="479"/>
    </location>
</feature>
<evidence type="ECO:0000259" key="10">
    <source>
        <dbReference type="PROSITE" id="PS50850"/>
    </source>
</evidence>
<keyword evidence="5 9" id="KW-1133">Transmembrane helix</keyword>
<dbReference type="Gene3D" id="1.20.1250.20">
    <property type="entry name" value="MFS general substrate transporter like domains"/>
    <property type="match status" value="1"/>
</dbReference>
<dbReference type="EMBL" id="JRHA01000005">
    <property type="protein sequence ID" value="PQK15067.1"/>
    <property type="molecule type" value="Genomic_DNA"/>
</dbReference>
<feature type="transmembrane region" description="Helical" evidence="9">
    <location>
        <begin position="98"/>
        <end position="116"/>
    </location>
</feature>
<dbReference type="PANTHER" id="PTHR48022">
    <property type="entry name" value="PLASTIDIC GLUCOSE TRANSPORTER 4"/>
    <property type="match status" value="1"/>
</dbReference>